<dbReference type="Pfam" id="PF02518">
    <property type="entry name" value="HATPase_c"/>
    <property type="match status" value="1"/>
</dbReference>
<keyword evidence="7" id="KW-0547">Nucleotide-binding</keyword>
<dbReference type="GO" id="GO:0005886">
    <property type="term" value="C:plasma membrane"/>
    <property type="evidence" value="ECO:0007669"/>
    <property type="project" value="UniProtKB-SubCell"/>
</dbReference>
<comment type="subcellular location">
    <subcellularLocation>
        <location evidence="2">Cell membrane</location>
        <topology evidence="2">Multi-pass membrane protein</topology>
    </subcellularLocation>
</comment>
<evidence type="ECO:0000256" key="4">
    <source>
        <dbReference type="ARBA" id="ARBA00022475"/>
    </source>
</evidence>
<evidence type="ECO:0000256" key="6">
    <source>
        <dbReference type="ARBA" id="ARBA00022692"/>
    </source>
</evidence>
<dbReference type="PANTHER" id="PTHR45453">
    <property type="entry name" value="PHOSPHATE REGULON SENSOR PROTEIN PHOR"/>
    <property type="match status" value="1"/>
</dbReference>
<dbReference type="GO" id="GO:0016036">
    <property type="term" value="P:cellular response to phosphate starvation"/>
    <property type="evidence" value="ECO:0007669"/>
    <property type="project" value="TreeGrafter"/>
</dbReference>
<dbReference type="Gene3D" id="3.30.565.10">
    <property type="entry name" value="Histidine kinase-like ATPase, C-terminal domain"/>
    <property type="match status" value="1"/>
</dbReference>
<organism evidence="15 16">
    <name type="scientific">Paenibacillus montanisoli</name>
    <dbReference type="NCBI Taxonomy" id="2081970"/>
    <lineage>
        <taxon>Bacteria</taxon>
        <taxon>Bacillati</taxon>
        <taxon>Bacillota</taxon>
        <taxon>Bacilli</taxon>
        <taxon>Bacillales</taxon>
        <taxon>Paenibacillaceae</taxon>
        <taxon>Paenibacillus</taxon>
    </lineage>
</organism>
<evidence type="ECO:0000313" key="15">
    <source>
        <dbReference type="EMBL" id="RAP73398.1"/>
    </source>
</evidence>
<feature type="transmembrane region" description="Helical" evidence="13">
    <location>
        <begin position="18"/>
        <end position="35"/>
    </location>
</feature>
<dbReference type="GO" id="GO:0005524">
    <property type="term" value="F:ATP binding"/>
    <property type="evidence" value="ECO:0007669"/>
    <property type="project" value="UniProtKB-KW"/>
</dbReference>
<gene>
    <name evidence="15" type="ORF">DL346_27210</name>
</gene>
<dbReference type="EC" id="2.7.13.3" evidence="3"/>
<evidence type="ECO:0000256" key="11">
    <source>
        <dbReference type="ARBA" id="ARBA00023012"/>
    </source>
</evidence>
<evidence type="ECO:0000256" key="8">
    <source>
        <dbReference type="ARBA" id="ARBA00022777"/>
    </source>
</evidence>
<dbReference type="RefSeq" id="WP_112885539.1">
    <property type="nucleotide sequence ID" value="NZ_QLUW01000007.1"/>
</dbReference>
<protein>
    <recommendedName>
        <fullName evidence="3">histidine kinase</fullName>
        <ecNumber evidence="3">2.7.13.3</ecNumber>
    </recommendedName>
</protein>
<keyword evidence="8 15" id="KW-0418">Kinase</keyword>
<evidence type="ECO:0000256" key="1">
    <source>
        <dbReference type="ARBA" id="ARBA00000085"/>
    </source>
</evidence>
<feature type="transmembrane region" description="Helical" evidence="13">
    <location>
        <begin position="41"/>
        <end position="57"/>
    </location>
</feature>
<keyword evidence="16" id="KW-1185">Reference proteome</keyword>
<accession>A0A328TSE0</accession>
<dbReference type="PANTHER" id="PTHR45453:SF2">
    <property type="entry name" value="HISTIDINE KINASE"/>
    <property type="match status" value="1"/>
</dbReference>
<sequence length="332" mass="37027">MFLIRLILRTLDSERKALAVYLLNAALLILIFNLMLDTVSIVYPVCVSLAVFIVYFARKAYALHGFLESLDEAKAPGDYTYAAESAKERQVFAAIEDIHAAYHDKLAALHDKLEGRNSLFSQFVHNMKSSLAVIELASAKTSLDAMSDIALENEKLKANMEQVLNLLRLDEFSNDYVPERVDLMELVQAVINDNRRAFIYAGVYPKLNGKPADVYTDRKWCAYMLDQIVTNAIKYSGAGKSVYFEIESGPGDNRVSVRIRDEGEGIDPEDMPRVFELFFTGRNGRANKNATGIGLAMVKHIAKRLGHEVSLTSAFGEGTCVTVSFLSKLKAY</sequence>
<evidence type="ECO:0000256" key="2">
    <source>
        <dbReference type="ARBA" id="ARBA00004651"/>
    </source>
</evidence>
<feature type="domain" description="Histidine kinase" evidence="14">
    <location>
        <begin position="122"/>
        <end position="329"/>
    </location>
</feature>
<comment type="caution">
    <text evidence="15">The sequence shown here is derived from an EMBL/GenBank/DDBJ whole genome shotgun (WGS) entry which is preliminary data.</text>
</comment>
<dbReference type="PRINTS" id="PR00344">
    <property type="entry name" value="BCTRLSENSOR"/>
</dbReference>
<dbReference type="OrthoDB" id="9780487at2"/>
<keyword evidence="10 13" id="KW-1133">Transmembrane helix</keyword>
<evidence type="ECO:0000256" key="13">
    <source>
        <dbReference type="SAM" id="Phobius"/>
    </source>
</evidence>
<dbReference type="Proteomes" id="UP000249260">
    <property type="component" value="Unassembled WGS sequence"/>
</dbReference>
<dbReference type="InterPro" id="IPR036890">
    <property type="entry name" value="HATPase_C_sf"/>
</dbReference>
<evidence type="ECO:0000256" key="7">
    <source>
        <dbReference type="ARBA" id="ARBA00022741"/>
    </source>
</evidence>
<evidence type="ECO:0000256" key="5">
    <source>
        <dbReference type="ARBA" id="ARBA00022679"/>
    </source>
</evidence>
<evidence type="ECO:0000256" key="12">
    <source>
        <dbReference type="ARBA" id="ARBA00023136"/>
    </source>
</evidence>
<proteinExistence type="predicted"/>
<name>A0A328TSE0_9BACL</name>
<evidence type="ECO:0000313" key="16">
    <source>
        <dbReference type="Proteomes" id="UP000249260"/>
    </source>
</evidence>
<keyword evidence="5" id="KW-0808">Transferase</keyword>
<keyword evidence="11" id="KW-0902">Two-component regulatory system</keyword>
<evidence type="ECO:0000259" key="14">
    <source>
        <dbReference type="PROSITE" id="PS50109"/>
    </source>
</evidence>
<keyword evidence="6 13" id="KW-0812">Transmembrane</keyword>
<keyword evidence="9" id="KW-0067">ATP-binding</keyword>
<dbReference type="SMART" id="SM00387">
    <property type="entry name" value="HATPase_c"/>
    <property type="match status" value="1"/>
</dbReference>
<dbReference type="InterPro" id="IPR050351">
    <property type="entry name" value="BphY/WalK/GraS-like"/>
</dbReference>
<dbReference type="GO" id="GO:0004721">
    <property type="term" value="F:phosphoprotein phosphatase activity"/>
    <property type="evidence" value="ECO:0007669"/>
    <property type="project" value="TreeGrafter"/>
</dbReference>
<dbReference type="SUPFAM" id="SSF55874">
    <property type="entry name" value="ATPase domain of HSP90 chaperone/DNA topoisomerase II/histidine kinase"/>
    <property type="match status" value="1"/>
</dbReference>
<keyword evidence="12 13" id="KW-0472">Membrane</keyword>
<dbReference type="PROSITE" id="PS50109">
    <property type="entry name" value="HIS_KIN"/>
    <property type="match status" value="1"/>
</dbReference>
<evidence type="ECO:0000256" key="9">
    <source>
        <dbReference type="ARBA" id="ARBA00022840"/>
    </source>
</evidence>
<dbReference type="InterPro" id="IPR005467">
    <property type="entry name" value="His_kinase_dom"/>
</dbReference>
<dbReference type="EMBL" id="QLUW01000007">
    <property type="protein sequence ID" value="RAP73398.1"/>
    <property type="molecule type" value="Genomic_DNA"/>
</dbReference>
<dbReference type="AlphaFoldDB" id="A0A328TSE0"/>
<comment type="catalytic activity">
    <reaction evidence="1">
        <text>ATP + protein L-histidine = ADP + protein N-phospho-L-histidine.</text>
        <dbReference type="EC" id="2.7.13.3"/>
    </reaction>
</comment>
<dbReference type="GO" id="GO:0000155">
    <property type="term" value="F:phosphorelay sensor kinase activity"/>
    <property type="evidence" value="ECO:0007669"/>
    <property type="project" value="TreeGrafter"/>
</dbReference>
<evidence type="ECO:0000256" key="10">
    <source>
        <dbReference type="ARBA" id="ARBA00022989"/>
    </source>
</evidence>
<keyword evidence="4" id="KW-1003">Cell membrane</keyword>
<evidence type="ECO:0000256" key="3">
    <source>
        <dbReference type="ARBA" id="ARBA00012438"/>
    </source>
</evidence>
<reference evidence="15 16" key="1">
    <citation type="submission" date="2018-06" db="EMBL/GenBank/DDBJ databases">
        <title>Paenibacillus montanisoli sp. nov., isolated from mountain area soil.</title>
        <authorList>
            <person name="Wu M."/>
        </authorList>
    </citation>
    <scope>NUCLEOTIDE SEQUENCE [LARGE SCALE GENOMIC DNA]</scope>
    <source>
        <strain evidence="15 16">RA17</strain>
    </source>
</reference>
<dbReference type="InterPro" id="IPR004358">
    <property type="entry name" value="Sig_transdc_His_kin-like_C"/>
</dbReference>
<dbReference type="InterPro" id="IPR003594">
    <property type="entry name" value="HATPase_dom"/>
</dbReference>